<reference evidence="3" key="1">
    <citation type="submission" date="2025-08" db="UniProtKB">
        <authorList>
            <consortium name="Ensembl"/>
        </authorList>
    </citation>
    <scope>IDENTIFICATION</scope>
</reference>
<dbReference type="Ensembl" id="ENSSCAT00000026463.1">
    <property type="protein sequence ID" value="ENSSCAP00000023771.1"/>
    <property type="gene ID" value="ENSSCAG00000017016.1"/>
</dbReference>
<dbReference type="GO" id="GO:0015031">
    <property type="term" value="P:protein transport"/>
    <property type="evidence" value="ECO:0007669"/>
    <property type="project" value="UniProtKB-KW"/>
</dbReference>
<keyword evidence="1" id="KW-0472">Membrane</keyword>
<dbReference type="InterPro" id="IPR035427">
    <property type="entry name" value="Tim10-like_dom_sf"/>
</dbReference>
<comment type="domain">
    <text evidence="1">The twin CX3C motif contains 4 conserved Cys residues that form 2 disulfide bonds in the mitochondrial intermembrane space.</text>
</comment>
<dbReference type="GO" id="GO:0005743">
    <property type="term" value="C:mitochondrial inner membrane"/>
    <property type="evidence" value="ECO:0007669"/>
    <property type="project" value="UniProtKB-SubCell"/>
</dbReference>
<comment type="function">
    <text evidence="1">Mitochondrial intermembrane chaperone that participates in the import and insertion of some multi-pass transmembrane proteins into the mitochondrial inner membrane. Also required for the transfer of beta-barrel precursors from the TOM complex to the sorting and assembly machinery (SAM complex) of the outer membrane. Acts as a chaperone-like protein that protects the hydrophobic precursors from aggregation and guide them through the mitochondrial intermembrane space.</text>
</comment>
<keyword evidence="1" id="KW-0811">Translocation</keyword>
<keyword evidence="1" id="KW-0653">Protein transport</keyword>
<evidence type="ECO:0000313" key="4">
    <source>
        <dbReference type="Proteomes" id="UP000694409"/>
    </source>
</evidence>
<feature type="domain" description="Tim10-like" evidence="2">
    <location>
        <begin position="49"/>
        <end position="81"/>
    </location>
</feature>
<dbReference type="AlphaFoldDB" id="A0A8C9NY44"/>
<evidence type="ECO:0000313" key="3">
    <source>
        <dbReference type="Ensembl" id="ENSSCAP00000023771.1"/>
    </source>
</evidence>
<dbReference type="Proteomes" id="UP000694409">
    <property type="component" value="Unassembled WGS sequence"/>
</dbReference>
<proteinExistence type="inferred from homology"/>
<keyword evidence="1" id="KW-0143">Chaperone</keyword>
<comment type="subunit">
    <text evidence="1">Heterohexamer.</text>
</comment>
<dbReference type="SUPFAM" id="SSF144122">
    <property type="entry name" value="Tim10-like"/>
    <property type="match status" value="1"/>
</dbReference>
<evidence type="ECO:0000256" key="1">
    <source>
        <dbReference type="RuleBase" id="RU367043"/>
    </source>
</evidence>
<sequence>PSMGCSHIVSSMGPTLAFLGEECCPNSPRNLPYPSVSSSRQPLQEIASHEKCMDKPGPKLDSRAETCFVNCVERFIDTTTAFITKGGEVRLFLRLLT</sequence>
<comment type="subcellular location">
    <subcellularLocation>
        <location evidence="1">Mitochondrion inner membrane</location>
        <topology evidence="1">Peripheral membrane protein</topology>
        <orientation evidence="1">Intermembrane side</orientation>
    </subcellularLocation>
</comment>
<name>A0A8C9NY44_SERCA</name>
<dbReference type="Gene3D" id="1.10.287.810">
    <property type="entry name" value="Mitochondrial import inner membrane translocase subunit tim13 like domains"/>
    <property type="match status" value="1"/>
</dbReference>
<organism evidence="3 4">
    <name type="scientific">Serinus canaria</name>
    <name type="common">Island canary</name>
    <name type="synonym">Fringilla canaria</name>
    <dbReference type="NCBI Taxonomy" id="9135"/>
    <lineage>
        <taxon>Eukaryota</taxon>
        <taxon>Metazoa</taxon>
        <taxon>Chordata</taxon>
        <taxon>Craniata</taxon>
        <taxon>Vertebrata</taxon>
        <taxon>Euteleostomi</taxon>
        <taxon>Archelosauria</taxon>
        <taxon>Archosauria</taxon>
        <taxon>Dinosauria</taxon>
        <taxon>Saurischia</taxon>
        <taxon>Theropoda</taxon>
        <taxon>Coelurosauria</taxon>
        <taxon>Aves</taxon>
        <taxon>Neognathae</taxon>
        <taxon>Neoaves</taxon>
        <taxon>Telluraves</taxon>
        <taxon>Australaves</taxon>
        <taxon>Passeriformes</taxon>
        <taxon>Passeroidea</taxon>
        <taxon>Fringillidae</taxon>
        <taxon>Carduelinae</taxon>
        <taxon>Serinus</taxon>
    </lineage>
</organism>
<keyword evidence="4" id="KW-1185">Reference proteome</keyword>
<comment type="similarity">
    <text evidence="1">Belongs to the small Tim family.</text>
</comment>
<keyword evidence="1" id="KW-1015">Disulfide bond</keyword>
<reference evidence="3" key="2">
    <citation type="submission" date="2025-09" db="UniProtKB">
        <authorList>
            <consortium name="Ensembl"/>
        </authorList>
    </citation>
    <scope>IDENTIFICATION</scope>
</reference>
<dbReference type="GeneTree" id="ENSGT00950000186383"/>
<keyword evidence="1" id="KW-0496">Mitochondrion</keyword>
<accession>A0A8C9NY44</accession>
<keyword evidence="1" id="KW-0813">Transport</keyword>
<dbReference type="InterPro" id="IPR004217">
    <property type="entry name" value="Tim10-like"/>
</dbReference>
<protein>
    <recommendedName>
        <fullName evidence="1">Mitochondrial import inner membrane translocase subunit</fullName>
    </recommendedName>
</protein>
<keyword evidence="1" id="KW-0999">Mitochondrion inner membrane</keyword>
<dbReference type="Pfam" id="PF02953">
    <property type="entry name" value="zf-Tim10_DDP"/>
    <property type="match status" value="1"/>
</dbReference>
<evidence type="ECO:0000259" key="2">
    <source>
        <dbReference type="Pfam" id="PF02953"/>
    </source>
</evidence>